<dbReference type="Proteomes" id="UP000188532">
    <property type="component" value="Unassembled WGS sequence"/>
</dbReference>
<proteinExistence type="predicted"/>
<feature type="compositionally biased region" description="Basic residues" evidence="1">
    <location>
        <begin position="21"/>
        <end position="36"/>
    </location>
</feature>
<dbReference type="AlphaFoldDB" id="A0A1V3XY26"/>
<feature type="region of interest" description="Disordered" evidence="1">
    <location>
        <begin position="1"/>
        <end position="62"/>
    </location>
</feature>
<accession>A0A1V3XY26</accession>
<protein>
    <submittedName>
        <fullName evidence="2">Uncharacterized protein</fullName>
    </submittedName>
</protein>
<evidence type="ECO:0000256" key="1">
    <source>
        <dbReference type="SAM" id="MobiDB-lite"/>
    </source>
</evidence>
<comment type="caution">
    <text evidence="2">The sequence shown here is derived from an EMBL/GenBank/DDBJ whole genome shotgun (WGS) entry which is preliminary data.</text>
</comment>
<organism evidence="2 3">
    <name type="scientific">Mycobacterium kansasii</name>
    <dbReference type="NCBI Taxonomy" id="1768"/>
    <lineage>
        <taxon>Bacteria</taxon>
        <taxon>Bacillati</taxon>
        <taxon>Actinomycetota</taxon>
        <taxon>Actinomycetes</taxon>
        <taxon>Mycobacteriales</taxon>
        <taxon>Mycobacteriaceae</taxon>
        <taxon>Mycobacterium</taxon>
    </lineage>
</organism>
<reference evidence="2 3" key="1">
    <citation type="submission" date="2017-02" db="EMBL/GenBank/DDBJ databases">
        <title>Complete genome sequences of Mycobacterium kansasii strains isolated from rhesus macaques.</title>
        <authorList>
            <person name="Panda A."/>
            <person name="Nagaraj S."/>
            <person name="Zhao X."/>
            <person name="Tettelin H."/>
            <person name="Detolla L.J."/>
        </authorList>
    </citation>
    <scope>NUCLEOTIDE SEQUENCE [LARGE SCALE GENOMIC DNA]</scope>
    <source>
        <strain evidence="2 3">11-3469</strain>
    </source>
</reference>
<evidence type="ECO:0000313" key="3">
    <source>
        <dbReference type="Proteomes" id="UP000188532"/>
    </source>
</evidence>
<name>A0A1V3XY26_MYCKA</name>
<sequence>MRIPADGRGRATEDSRIVQISRKKSKGIPTMKHHTWSNRGPSDEAGALSPDQRNRPQSRRYAPKRYSFLEDACMARAMYRL</sequence>
<evidence type="ECO:0000313" key="2">
    <source>
        <dbReference type="EMBL" id="OOK83401.1"/>
    </source>
</evidence>
<dbReference type="EMBL" id="MVBN01000001">
    <property type="protein sequence ID" value="OOK83401.1"/>
    <property type="molecule type" value="Genomic_DNA"/>
</dbReference>
<feature type="compositionally biased region" description="Basic and acidic residues" evidence="1">
    <location>
        <begin position="1"/>
        <end position="16"/>
    </location>
</feature>
<gene>
    <name evidence="2" type="ORF">BZL29_0307</name>
</gene>